<comment type="caution">
    <text evidence="2">The sequence shown here is derived from an EMBL/GenBank/DDBJ whole genome shotgun (WGS) entry which is preliminary data.</text>
</comment>
<evidence type="ECO:0000313" key="3">
    <source>
        <dbReference type="Proteomes" id="UP001152795"/>
    </source>
</evidence>
<feature type="domain" description="Reverse transcriptase" evidence="1">
    <location>
        <begin position="260"/>
        <end position="392"/>
    </location>
</feature>
<evidence type="ECO:0000313" key="2">
    <source>
        <dbReference type="EMBL" id="CAB4037090.1"/>
    </source>
</evidence>
<evidence type="ECO:0000259" key="1">
    <source>
        <dbReference type="Pfam" id="PF00078"/>
    </source>
</evidence>
<dbReference type="Proteomes" id="UP001152795">
    <property type="component" value="Unassembled WGS sequence"/>
</dbReference>
<sequence>MIHSDKPELTVESVTYRKWKSVDVSSFNHDIAASDLSTKQTNDLEDLVACYDTTLKVVLEKLAPSKTKIIVKRPRVPCFNEQLRKAKRERRKAERKWRLSKLQSDFSIFKMKRTACLFGQHSDDGLPPNLDCKSFVSDMGKYFEQKITNIRSQLDNNELSSVPDDPQIASPVTESNVPQFSEFTPLSESDANVLISRSSLKTCHLDPVPSKLVAQCDALLSVITRIMNLSLQFGCFPFSWKEALVHPLLKKIGLEATFMNFRPVSNLPFISKLAERAVFEQTHIHMVDNDLYPSAQPSYRRNHSTETSLLKVKNDLLMNRNEQHVSLLVLLDKSTAFDTVDHRILLERLSSKFGFTGGASSWCRSYLFQRSQRIAIRGTVSEKFDVPHGVPQ</sequence>
<dbReference type="InterPro" id="IPR000477">
    <property type="entry name" value="RT_dom"/>
</dbReference>
<protein>
    <recommendedName>
        <fullName evidence="1">Reverse transcriptase domain-containing protein</fullName>
    </recommendedName>
</protein>
<accession>A0A6S7K5K4</accession>
<keyword evidence="3" id="KW-1185">Reference proteome</keyword>
<gene>
    <name evidence="2" type="ORF">PACLA_8A064556</name>
</gene>
<dbReference type="PANTHER" id="PTHR33332">
    <property type="entry name" value="REVERSE TRANSCRIPTASE DOMAIN-CONTAINING PROTEIN"/>
    <property type="match status" value="1"/>
</dbReference>
<organism evidence="2 3">
    <name type="scientific">Paramuricea clavata</name>
    <name type="common">Red gorgonian</name>
    <name type="synonym">Violescent sea-whip</name>
    <dbReference type="NCBI Taxonomy" id="317549"/>
    <lineage>
        <taxon>Eukaryota</taxon>
        <taxon>Metazoa</taxon>
        <taxon>Cnidaria</taxon>
        <taxon>Anthozoa</taxon>
        <taxon>Octocorallia</taxon>
        <taxon>Malacalcyonacea</taxon>
        <taxon>Plexauridae</taxon>
        <taxon>Paramuricea</taxon>
    </lineage>
</organism>
<dbReference type="OrthoDB" id="5989102at2759"/>
<reference evidence="2" key="1">
    <citation type="submission" date="2020-04" db="EMBL/GenBank/DDBJ databases">
        <authorList>
            <person name="Alioto T."/>
            <person name="Alioto T."/>
            <person name="Gomez Garrido J."/>
        </authorList>
    </citation>
    <scope>NUCLEOTIDE SEQUENCE</scope>
    <source>
        <strain evidence="2">A484AB</strain>
    </source>
</reference>
<dbReference type="Pfam" id="PF00078">
    <property type="entry name" value="RVT_1"/>
    <property type="match status" value="1"/>
</dbReference>
<name>A0A6S7K5K4_PARCT</name>
<dbReference type="AlphaFoldDB" id="A0A6S7K5K4"/>
<feature type="non-terminal residue" evidence="2">
    <location>
        <position position="1"/>
    </location>
</feature>
<proteinExistence type="predicted"/>
<dbReference type="EMBL" id="CACRXK020022722">
    <property type="protein sequence ID" value="CAB4037090.1"/>
    <property type="molecule type" value="Genomic_DNA"/>
</dbReference>